<evidence type="ECO:0000313" key="3">
    <source>
        <dbReference type="Proteomes" id="UP000314294"/>
    </source>
</evidence>
<reference evidence="2 3" key="1">
    <citation type="submission" date="2019-03" db="EMBL/GenBank/DDBJ databases">
        <title>First draft genome of Liparis tanakae, snailfish: a comprehensive survey of snailfish specific genes.</title>
        <authorList>
            <person name="Kim W."/>
            <person name="Song I."/>
            <person name="Jeong J.-H."/>
            <person name="Kim D."/>
            <person name="Kim S."/>
            <person name="Ryu S."/>
            <person name="Song J.Y."/>
            <person name="Lee S.K."/>
        </authorList>
    </citation>
    <scope>NUCLEOTIDE SEQUENCE [LARGE SCALE GENOMIC DNA]</scope>
    <source>
        <tissue evidence="2">Muscle</tissue>
    </source>
</reference>
<name>A0A4Z2I249_9TELE</name>
<evidence type="ECO:0000256" key="1">
    <source>
        <dbReference type="SAM" id="MobiDB-lite"/>
    </source>
</evidence>
<protein>
    <submittedName>
        <fullName evidence="2">Uncharacterized protein</fullName>
    </submittedName>
</protein>
<accession>A0A4Z2I249</accession>
<organism evidence="2 3">
    <name type="scientific">Liparis tanakae</name>
    <name type="common">Tanaka's snailfish</name>
    <dbReference type="NCBI Taxonomy" id="230148"/>
    <lineage>
        <taxon>Eukaryota</taxon>
        <taxon>Metazoa</taxon>
        <taxon>Chordata</taxon>
        <taxon>Craniata</taxon>
        <taxon>Vertebrata</taxon>
        <taxon>Euteleostomi</taxon>
        <taxon>Actinopterygii</taxon>
        <taxon>Neopterygii</taxon>
        <taxon>Teleostei</taxon>
        <taxon>Neoteleostei</taxon>
        <taxon>Acanthomorphata</taxon>
        <taxon>Eupercaria</taxon>
        <taxon>Perciformes</taxon>
        <taxon>Cottioidei</taxon>
        <taxon>Cottales</taxon>
        <taxon>Liparidae</taxon>
        <taxon>Liparis</taxon>
    </lineage>
</organism>
<sequence length="153" mass="16408">MSTELHHKRPAAVAVGVASGKEERGLTKGSLIHRGGERKGEHQSMGCHSMGPMPRQPPLLAVNRAIGEPVPVPPPSPCAFLTADAAQGNKRREGPTGPTAVARGQQTLQWVDYSPAHSHTETHTQSALQRQLSTSAFHYCCLWPLSHNTAPES</sequence>
<evidence type="ECO:0000313" key="2">
    <source>
        <dbReference type="EMBL" id="TNN72159.1"/>
    </source>
</evidence>
<feature type="region of interest" description="Disordered" evidence="1">
    <location>
        <begin position="32"/>
        <end position="58"/>
    </location>
</feature>
<comment type="caution">
    <text evidence="2">The sequence shown here is derived from an EMBL/GenBank/DDBJ whole genome shotgun (WGS) entry which is preliminary data.</text>
</comment>
<dbReference type="AlphaFoldDB" id="A0A4Z2I249"/>
<dbReference type="EMBL" id="SRLO01000141">
    <property type="protein sequence ID" value="TNN72159.1"/>
    <property type="molecule type" value="Genomic_DNA"/>
</dbReference>
<keyword evidence="3" id="KW-1185">Reference proteome</keyword>
<proteinExistence type="predicted"/>
<gene>
    <name evidence="2" type="ORF">EYF80_017587</name>
</gene>
<dbReference type="Proteomes" id="UP000314294">
    <property type="component" value="Unassembled WGS sequence"/>
</dbReference>